<keyword evidence="2" id="KW-0378">Hydrolase</keyword>
<dbReference type="EMBL" id="LQQR01000009">
    <property type="protein sequence ID" value="KZE22457.1"/>
    <property type="molecule type" value="Genomic_DNA"/>
</dbReference>
<evidence type="ECO:0000259" key="1">
    <source>
        <dbReference type="Pfam" id="PF12697"/>
    </source>
</evidence>
<organism evidence="2 3">
    <name type="scientific">Brevibacterium casei</name>
    <dbReference type="NCBI Taxonomy" id="33889"/>
    <lineage>
        <taxon>Bacteria</taxon>
        <taxon>Bacillati</taxon>
        <taxon>Actinomycetota</taxon>
        <taxon>Actinomycetes</taxon>
        <taxon>Micrococcales</taxon>
        <taxon>Brevibacteriaceae</taxon>
        <taxon>Brevibacterium</taxon>
    </lineage>
</organism>
<name>A0AB34XV35_9MICO</name>
<dbReference type="InterPro" id="IPR050228">
    <property type="entry name" value="Carboxylesterase_BioH"/>
</dbReference>
<evidence type="ECO:0000313" key="2">
    <source>
        <dbReference type="EMBL" id="KZE22457.1"/>
    </source>
</evidence>
<sequence length="267" mass="29142">MEQMIQKEMRLPDGGRIVVDVYADRPHTRASARTLVVLPGVMSDSHAWRRFAAALRSWPVVAVINRRGRPPSTPLPSPHSIAAEVADLDAVLDEFGARRVFAWSFGGLVALHSANERSLDHLIAYEPVMAPFGAPALPSLERAHAAADWDASVEIVNRDISGFDDEHIARLRADPRAWERLRTLARPLSPEVLAIGTAPVPEEFAQRAERIDLIVGGDNLGEAPYGTTVDDVLARTPRSRVHTLPGQGHMAHLEDPDGLAALVDRLA</sequence>
<dbReference type="Proteomes" id="UP000076612">
    <property type="component" value="Unassembled WGS sequence"/>
</dbReference>
<dbReference type="InterPro" id="IPR029058">
    <property type="entry name" value="AB_hydrolase_fold"/>
</dbReference>
<dbReference type="GO" id="GO:0016787">
    <property type="term" value="F:hydrolase activity"/>
    <property type="evidence" value="ECO:0007669"/>
    <property type="project" value="UniProtKB-KW"/>
</dbReference>
<proteinExistence type="predicted"/>
<dbReference type="AlphaFoldDB" id="A0AB34XV35"/>
<dbReference type="Pfam" id="PF12697">
    <property type="entry name" value="Abhydrolase_6"/>
    <property type="match status" value="1"/>
</dbReference>
<dbReference type="PANTHER" id="PTHR43194">
    <property type="entry name" value="HYDROLASE ALPHA/BETA FOLD FAMILY"/>
    <property type="match status" value="1"/>
</dbReference>
<dbReference type="InterPro" id="IPR000073">
    <property type="entry name" value="AB_hydrolase_1"/>
</dbReference>
<dbReference type="SUPFAM" id="SSF53474">
    <property type="entry name" value="alpha/beta-Hydrolases"/>
    <property type="match status" value="1"/>
</dbReference>
<accession>A0AB34XV35</accession>
<dbReference type="PANTHER" id="PTHR43194:SF2">
    <property type="entry name" value="PEROXISOMAL MEMBRANE PROTEIN LPX1"/>
    <property type="match status" value="1"/>
</dbReference>
<feature type="domain" description="AB hydrolase-1" evidence="1">
    <location>
        <begin position="35"/>
        <end position="261"/>
    </location>
</feature>
<comment type="caution">
    <text evidence="2">The sequence shown here is derived from an EMBL/GenBank/DDBJ whole genome shotgun (WGS) entry which is preliminary data.</text>
</comment>
<gene>
    <name evidence="2" type="ORF">AVW13_07160</name>
</gene>
<dbReference type="Gene3D" id="3.40.50.1820">
    <property type="entry name" value="alpha/beta hydrolase"/>
    <property type="match status" value="1"/>
</dbReference>
<reference evidence="3" key="1">
    <citation type="submission" date="2016-01" db="EMBL/GenBank/DDBJ databases">
        <title>Draft genome of Chromobacterium sp. F49.</title>
        <authorList>
            <person name="Hong K.W."/>
        </authorList>
    </citation>
    <scope>NUCLEOTIDE SEQUENCE [LARGE SCALE GENOMIC DNA]</scope>
    <source>
        <strain evidence="3">M40</strain>
    </source>
</reference>
<protein>
    <submittedName>
        <fullName evidence="2">Hydrolase</fullName>
    </submittedName>
</protein>
<evidence type="ECO:0000313" key="3">
    <source>
        <dbReference type="Proteomes" id="UP000076612"/>
    </source>
</evidence>